<accession>A0A2N0NEV7</accession>
<evidence type="ECO:0000313" key="1">
    <source>
        <dbReference type="EMBL" id="PKB93114.1"/>
    </source>
</evidence>
<dbReference type="EMBL" id="LLXJ01008919">
    <property type="protein sequence ID" value="PKB93114.1"/>
    <property type="molecule type" value="Genomic_DNA"/>
</dbReference>
<reference evidence="1 2" key="2">
    <citation type="submission" date="2017-09" db="EMBL/GenBank/DDBJ databases">
        <title>Extensive intraspecific genome diversity in a model arbuscular mycorrhizal fungus.</title>
        <authorList>
            <person name="Chen E.C."/>
            <person name="Morin E."/>
            <person name="Beaudet D."/>
            <person name="Noel J."/>
            <person name="Ndikumana S."/>
            <person name="Charron P."/>
            <person name="St-Onge C."/>
            <person name="Giorgi J."/>
            <person name="Grigoriev I.V."/>
            <person name="Roux C."/>
            <person name="Martin F.M."/>
            <person name="Corradi N."/>
        </authorList>
    </citation>
    <scope>NUCLEOTIDE SEQUENCE [LARGE SCALE GENOMIC DNA]</scope>
    <source>
        <strain evidence="1 2">A5</strain>
    </source>
</reference>
<comment type="caution">
    <text evidence="1">The sequence shown here is derived from an EMBL/GenBank/DDBJ whole genome shotgun (WGS) entry which is preliminary data.</text>
</comment>
<dbReference type="Proteomes" id="UP000232722">
    <property type="component" value="Unassembled WGS sequence"/>
</dbReference>
<reference evidence="1 2" key="1">
    <citation type="submission" date="2016-04" db="EMBL/GenBank/DDBJ databases">
        <title>Genome analyses suggest a sexual origin of heterokaryosis in a supposedly ancient asexual fungus.</title>
        <authorList>
            <person name="Ropars J."/>
            <person name="Sedzielewska K."/>
            <person name="Noel J."/>
            <person name="Charron P."/>
            <person name="Farinelli L."/>
            <person name="Marton T."/>
            <person name="Kruger M."/>
            <person name="Pelin A."/>
            <person name="Brachmann A."/>
            <person name="Corradi N."/>
        </authorList>
    </citation>
    <scope>NUCLEOTIDE SEQUENCE [LARGE SCALE GENOMIC DNA]</scope>
    <source>
        <strain evidence="1 2">A5</strain>
    </source>
</reference>
<feature type="non-terminal residue" evidence="1">
    <location>
        <position position="1"/>
    </location>
</feature>
<evidence type="ECO:0000313" key="2">
    <source>
        <dbReference type="Proteomes" id="UP000232722"/>
    </source>
</evidence>
<organism evidence="1 2">
    <name type="scientific">Rhizophagus irregularis</name>
    <dbReference type="NCBI Taxonomy" id="588596"/>
    <lineage>
        <taxon>Eukaryota</taxon>
        <taxon>Fungi</taxon>
        <taxon>Fungi incertae sedis</taxon>
        <taxon>Mucoromycota</taxon>
        <taxon>Glomeromycotina</taxon>
        <taxon>Glomeromycetes</taxon>
        <taxon>Glomerales</taxon>
        <taxon>Glomeraceae</taxon>
        <taxon>Rhizophagus</taxon>
    </lineage>
</organism>
<sequence length="104" mass="12591">ASIHTFTQPIPPSYFSSDHKAVITLLQNDLFKISHSQSRYNHNKLKDKPDYTQMNDDNWEEYKSKSRSYFQQRFEYIDIFNVDTQEELDHIWNIFENSIQQIKN</sequence>
<name>A0A2N0NEV7_9GLOM</name>
<proteinExistence type="predicted"/>
<protein>
    <submittedName>
        <fullName evidence="1">Uncharacterized protein</fullName>
    </submittedName>
</protein>
<gene>
    <name evidence="1" type="ORF">RhiirA5_442299</name>
</gene>
<dbReference type="AlphaFoldDB" id="A0A2N0NEV7"/>